<organism evidence="1 2">
    <name type="scientific">Myodes glareolus</name>
    <name type="common">Bank vole</name>
    <name type="synonym">Clethrionomys glareolus</name>
    <dbReference type="NCBI Taxonomy" id="447135"/>
    <lineage>
        <taxon>Eukaryota</taxon>
        <taxon>Metazoa</taxon>
        <taxon>Chordata</taxon>
        <taxon>Craniata</taxon>
        <taxon>Vertebrata</taxon>
        <taxon>Euteleostomi</taxon>
        <taxon>Mammalia</taxon>
        <taxon>Eutheria</taxon>
        <taxon>Euarchontoglires</taxon>
        <taxon>Glires</taxon>
        <taxon>Rodentia</taxon>
        <taxon>Myomorpha</taxon>
        <taxon>Muroidea</taxon>
        <taxon>Cricetidae</taxon>
        <taxon>Arvicolinae</taxon>
        <taxon>Myodes</taxon>
    </lineage>
</organism>
<accession>A0AAW0I0N8</accession>
<comment type="caution">
    <text evidence="1">The sequence shown here is derived from an EMBL/GenBank/DDBJ whole genome shotgun (WGS) entry which is preliminary data.</text>
</comment>
<protein>
    <submittedName>
        <fullName evidence="1">Uncharacterized protein</fullName>
    </submittedName>
</protein>
<dbReference type="AlphaFoldDB" id="A0AAW0I0N8"/>
<reference evidence="1 2" key="1">
    <citation type="journal article" date="2023" name="bioRxiv">
        <title>Conserved and derived expression patterns and positive selection on dental genes reveal complex evolutionary context of ever-growing rodent molars.</title>
        <authorList>
            <person name="Calamari Z.T."/>
            <person name="Song A."/>
            <person name="Cohen E."/>
            <person name="Akter M."/>
            <person name="Roy R.D."/>
            <person name="Hallikas O."/>
            <person name="Christensen M.M."/>
            <person name="Li P."/>
            <person name="Marangoni P."/>
            <person name="Jernvall J."/>
            <person name="Klein O.D."/>
        </authorList>
    </citation>
    <scope>NUCLEOTIDE SEQUENCE [LARGE SCALE GENOMIC DNA]</scope>
    <source>
        <strain evidence="1">V071</strain>
    </source>
</reference>
<evidence type="ECO:0000313" key="1">
    <source>
        <dbReference type="EMBL" id="KAK7807864.1"/>
    </source>
</evidence>
<gene>
    <name evidence="1" type="ORF">U0070_024042</name>
</gene>
<keyword evidence="2" id="KW-1185">Reference proteome</keyword>
<evidence type="ECO:0000313" key="2">
    <source>
        <dbReference type="Proteomes" id="UP001488838"/>
    </source>
</evidence>
<sequence>MQGILSTFLEEDSLLAICKEIVKRWSEMQNVTTKVKKKKEGEVQAIATLIEKQAQIMVKPRMVSEEEGQRLAALLAQYADVTDEVNEKDDLVLRQQTPVLTNLCSEAPMWKTFPVLGNWSETRFSCRGRTNYRAGAQGDRKEKDKERGTQAVTSAHALPSTCEVTVNLFI</sequence>
<dbReference type="Proteomes" id="UP001488838">
    <property type="component" value="Unassembled WGS sequence"/>
</dbReference>
<dbReference type="PANTHER" id="PTHR31684:SF2">
    <property type="entry name" value="COILED-COIL DOMAIN-CONTAINING PROTEIN 43"/>
    <property type="match status" value="1"/>
</dbReference>
<proteinExistence type="predicted"/>
<dbReference type="InterPro" id="IPR037666">
    <property type="entry name" value="CCDC43"/>
</dbReference>
<dbReference type="EMBL" id="JBBHLL010000258">
    <property type="protein sequence ID" value="KAK7807864.1"/>
    <property type="molecule type" value="Genomic_DNA"/>
</dbReference>
<name>A0AAW0I0N8_MYOGA</name>
<dbReference type="PANTHER" id="PTHR31684">
    <property type="entry name" value="COILED-COIL DOMAIN-CONTAINING PROTEIN 43"/>
    <property type="match status" value="1"/>
</dbReference>